<name>A0AAD1H634_9MYCO</name>
<sequence length="369" mass="40113">MSHDAPAREARAARGKYWWLRWVIIAVAVVVLSFELTLVRDQLADAWRSLYSANWWWVVAAMVAAMSSMHFFGDIQRKLLRSAGVTVHQWRSQAAFYGGNSLSTTLPGGPVLSATFIYRQQRMWGATPVVASWQLVMSGALQVISLALLGLGSAFFLGAKHNPFSLIFTLAGFIMLIVLAQTVASRPDLLDGVGVRVLSWVNYLRAKPSDNGLAKWRETLAQLESVKLSRRQMGVAFVWSMMTLVTGVATLLFACFAASGRPSLLGVVVAYVAARAVGSIPLMPGGLLVVEAVLVPGLVSSGMTLASAISAMLIYRLISWIFIAALGWVVFFFMFRTEVDVDPDAATGVSTEESRRPAADSDARPEPDP</sequence>
<feature type="transmembrane region" description="Helical" evidence="7">
    <location>
        <begin position="94"/>
        <end position="118"/>
    </location>
</feature>
<dbReference type="RefSeq" id="WP_083153037.1">
    <property type="nucleotide sequence ID" value="NZ_AP022560.1"/>
</dbReference>
<dbReference type="AlphaFoldDB" id="A0AAD1H634"/>
<feature type="transmembrane region" description="Helical" evidence="7">
    <location>
        <begin position="54"/>
        <end position="73"/>
    </location>
</feature>
<keyword evidence="4 7" id="KW-1133">Transmembrane helix</keyword>
<protein>
    <submittedName>
        <fullName evidence="8">Membrane protein</fullName>
    </submittedName>
</protein>
<evidence type="ECO:0000313" key="9">
    <source>
        <dbReference type="Proteomes" id="UP000466681"/>
    </source>
</evidence>
<feature type="transmembrane region" description="Helical" evidence="7">
    <location>
        <begin position="264"/>
        <end position="282"/>
    </location>
</feature>
<feature type="transmembrane region" description="Helical" evidence="7">
    <location>
        <begin position="236"/>
        <end position="257"/>
    </location>
</feature>
<feature type="compositionally biased region" description="Basic and acidic residues" evidence="6">
    <location>
        <begin position="352"/>
        <end position="369"/>
    </location>
</feature>
<evidence type="ECO:0000313" key="8">
    <source>
        <dbReference type="EMBL" id="BBW99289.1"/>
    </source>
</evidence>
<organism evidence="8 9">
    <name type="scientific">Mycolicibacterium moriokaense</name>
    <dbReference type="NCBI Taxonomy" id="39691"/>
    <lineage>
        <taxon>Bacteria</taxon>
        <taxon>Bacillati</taxon>
        <taxon>Actinomycetota</taxon>
        <taxon>Actinomycetes</taxon>
        <taxon>Mycobacteriales</taxon>
        <taxon>Mycobacteriaceae</taxon>
        <taxon>Mycolicibacterium</taxon>
    </lineage>
</organism>
<dbReference type="KEGG" id="mmor:MMOR_02260"/>
<dbReference type="EMBL" id="AP022560">
    <property type="protein sequence ID" value="BBW99289.1"/>
    <property type="molecule type" value="Genomic_DNA"/>
</dbReference>
<dbReference type="PANTHER" id="PTHR39087">
    <property type="entry name" value="UPF0104 MEMBRANE PROTEIN MJ1595"/>
    <property type="match status" value="1"/>
</dbReference>
<feature type="transmembrane region" description="Helical" evidence="7">
    <location>
        <begin position="164"/>
        <end position="184"/>
    </location>
</feature>
<feature type="transmembrane region" description="Helical" evidence="7">
    <location>
        <begin position="313"/>
        <end position="335"/>
    </location>
</feature>
<evidence type="ECO:0000256" key="3">
    <source>
        <dbReference type="ARBA" id="ARBA00022692"/>
    </source>
</evidence>
<accession>A0AAD1H634</accession>
<proteinExistence type="predicted"/>
<dbReference type="Proteomes" id="UP000466681">
    <property type="component" value="Chromosome"/>
</dbReference>
<evidence type="ECO:0000256" key="2">
    <source>
        <dbReference type="ARBA" id="ARBA00022475"/>
    </source>
</evidence>
<keyword evidence="3 7" id="KW-0812">Transmembrane</keyword>
<comment type="subcellular location">
    <subcellularLocation>
        <location evidence="1">Cell membrane</location>
        <topology evidence="1">Multi-pass membrane protein</topology>
    </subcellularLocation>
</comment>
<dbReference type="PANTHER" id="PTHR39087:SF2">
    <property type="entry name" value="UPF0104 MEMBRANE PROTEIN MJ1595"/>
    <property type="match status" value="1"/>
</dbReference>
<keyword evidence="9" id="KW-1185">Reference proteome</keyword>
<dbReference type="Pfam" id="PF03706">
    <property type="entry name" value="LPG_synthase_TM"/>
    <property type="match status" value="1"/>
</dbReference>
<evidence type="ECO:0000256" key="4">
    <source>
        <dbReference type="ARBA" id="ARBA00022989"/>
    </source>
</evidence>
<dbReference type="GO" id="GO:0005886">
    <property type="term" value="C:plasma membrane"/>
    <property type="evidence" value="ECO:0007669"/>
    <property type="project" value="UniProtKB-SubCell"/>
</dbReference>
<dbReference type="InterPro" id="IPR022791">
    <property type="entry name" value="L-PG_synthase/AglD"/>
</dbReference>
<keyword evidence="5 7" id="KW-0472">Membrane</keyword>
<feature type="transmembrane region" description="Helical" evidence="7">
    <location>
        <begin position="18"/>
        <end position="34"/>
    </location>
</feature>
<evidence type="ECO:0000256" key="1">
    <source>
        <dbReference type="ARBA" id="ARBA00004651"/>
    </source>
</evidence>
<gene>
    <name evidence="8" type="ORF">MMOR_02260</name>
</gene>
<reference evidence="8 9" key="1">
    <citation type="journal article" date="2019" name="Emerg. Microbes Infect.">
        <title>Comprehensive subspecies identification of 175 nontuberculous mycobacteria species based on 7547 genomic profiles.</title>
        <authorList>
            <person name="Matsumoto Y."/>
            <person name="Kinjo T."/>
            <person name="Motooka D."/>
            <person name="Nabeya D."/>
            <person name="Jung N."/>
            <person name="Uechi K."/>
            <person name="Horii T."/>
            <person name="Iida T."/>
            <person name="Fujita J."/>
            <person name="Nakamura S."/>
        </authorList>
    </citation>
    <scope>NUCLEOTIDE SEQUENCE [LARGE SCALE GENOMIC DNA]</scope>
    <source>
        <strain evidence="8 9">JCM 6375</strain>
    </source>
</reference>
<keyword evidence="2" id="KW-1003">Cell membrane</keyword>
<feature type="transmembrane region" description="Helical" evidence="7">
    <location>
        <begin position="288"/>
        <end position="306"/>
    </location>
</feature>
<evidence type="ECO:0000256" key="5">
    <source>
        <dbReference type="ARBA" id="ARBA00023136"/>
    </source>
</evidence>
<evidence type="ECO:0000256" key="6">
    <source>
        <dbReference type="SAM" id="MobiDB-lite"/>
    </source>
</evidence>
<evidence type="ECO:0000256" key="7">
    <source>
        <dbReference type="SAM" id="Phobius"/>
    </source>
</evidence>
<feature type="region of interest" description="Disordered" evidence="6">
    <location>
        <begin position="345"/>
        <end position="369"/>
    </location>
</feature>
<feature type="transmembrane region" description="Helical" evidence="7">
    <location>
        <begin position="130"/>
        <end position="157"/>
    </location>
</feature>